<sequence length="42" mass="5434">MNWRFLNNYLPTQLNLFQRRLVRRLLVQRVTGKQWRHQRLRK</sequence>
<keyword evidence="2" id="KW-1185">Reference proteome</keyword>
<dbReference type="EMBL" id="JABFAF010000003">
    <property type="protein sequence ID" value="MBA0850840.1"/>
    <property type="molecule type" value="Genomic_DNA"/>
</dbReference>
<organism evidence="1 2">
    <name type="scientific">Gossypium schwendimanii</name>
    <name type="common">Cotton</name>
    <dbReference type="NCBI Taxonomy" id="34291"/>
    <lineage>
        <taxon>Eukaryota</taxon>
        <taxon>Viridiplantae</taxon>
        <taxon>Streptophyta</taxon>
        <taxon>Embryophyta</taxon>
        <taxon>Tracheophyta</taxon>
        <taxon>Spermatophyta</taxon>
        <taxon>Magnoliopsida</taxon>
        <taxon>eudicotyledons</taxon>
        <taxon>Gunneridae</taxon>
        <taxon>Pentapetalae</taxon>
        <taxon>rosids</taxon>
        <taxon>malvids</taxon>
        <taxon>Malvales</taxon>
        <taxon>Malvaceae</taxon>
        <taxon>Malvoideae</taxon>
        <taxon>Gossypium</taxon>
    </lineage>
</organism>
<name>A0A7J9KWM8_GOSSC</name>
<evidence type="ECO:0000313" key="2">
    <source>
        <dbReference type="Proteomes" id="UP000593576"/>
    </source>
</evidence>
<protein>
    <submittedName>
        <fullName evidence="1">Uncharacterized protein</fullName>
    </submittedName>
</protein>
<dbReference type="Proteomes" id="UP000593576">
    <property type="component" value="Unassembled WGS sequence"/>
</dbReference>
<proteinExistence type="predicted"/>
<gene>
    <name evidence="1" type="ORF">Goshw_007936</name>
</gene>
<dbReference type="AlphaFoldDB" id="A0A7J9KWM8"/>
<accession>A0A7J9KWM8</accession>
<reference evidence="1 2" key="1">
    <citation type="journal article" date="2019" name="Genome Biol. Evol.">
        <title>Insights into the evolution of the New World diploid cottons (Gossypium, subgenus Houzingenia) based on genome sequencing.</title>
        <authorList>
            <person name="Grover C.E."/>
            <person name="Arick M.A. 2nd"/>
            <person name="Thrash A."/>
            <person name="Conover J.L."/>
            <person name="Sanders W.S."/>
            <person name="Peterson D.G."/>
            <person name="Frelichowski J.E."/>
            <person name="Scheffler J.A."/>
            <person name="Scheffler B.E."/>
            <person name="Wendel J.F."/>
        </authorList>
    </citation>
    <scope>NUCLEOTIDE SEQUENCE [LARGE SCALE GENOMIC DNA]</scope>
    <source>
        <strain evidence="1">1</strain>
        <tissue evidence="1">Leaf</tissue>
    </source>
</reference>
<comment type="caution">
    <text evidence="1">The sequence shown here is derived from an EMBL/GenBank/DDBJ whole genome shotgun (WGS) entry which is preliminary data.</text>
</comment>
<evidence type="ECO:0000313" key="1">
    <source>
        <dbReference type="EMBL" id="MBA0850840.1"/>
    </source>
</evidence>